<dbReference type="Pfam" id="PF26079">
    <property type="entry name" value="Baseplate_J_C"/>
    <property type="match status" value="1"/>
</dbReference>
<feature type="domain" description="Baseplate J-like C-terminal" evidence="4">
    <location>
        <begin position="306"/>
        <end position="385"/>
    </location>
</feature>
<gene>
    <name evidence="5" type="ORF">DESPIGER_0464</name>
</gene>
<name>A0A1K1LCD2_9BACT</name>
<dbReference type="AlphaFoldDB" id="A0A1K1LCD2"/>
<organism evidence="5 6">
    <name type="scientific">Desulfovibrio piger</name>
    <dbReference type="NCBI Taxonomy" id="901"/>
    <lineage>
        <taxon>Bacteria</taxon>
        <taxon>Pseudomonadati</taxon>
        <taxon>Thermodesulfobacteriota</taxon>
        <taxon>Desulfovibrionia</taxon>
        <taxon>Desulfovibrionales</taxon>
        <taxon>Desulfovibrionaceae</taxon>
        <taxon>Desulfovibrio</taxon>
    </lineage>
</organism>
<accession>A0A1K1LCD2</accession>
<evidence type="ECO:0000259" key="3">
    <source>
        <dbReference type="Pfam" id="PF26078"/>
    </source>
</evidence>
<protein>
    <submittedName>
        <fullName evidence="5">Baseplate assembly protein, putative</fullName>
    </submittedName>
</protein>
<evidence type="ECO:0000259" key="4">
    <source>
        <dbReference type="Pfam" id="PF26079"/>
    </source>
</evidence>
<keyword evidence="6" id="KW-1185">Reference proteome</keyword>
<dbReference type="RefSeq" id="WP_072332572.1">
    <property type="nucleotide sequence ID" value="NZ_LT630450.1"/>
</dbReference>
<evidence type="ECO:0000313" key="5">
    <source>
        <dbReference type="EMBL" id="SFV72354.1"/>
    </source>
</evidence>
<dbReference type="InterPro" id="IPR006949">
    <property type="entry name" value="Barrel_Baseplate_J-like"/>
</dbReference>
<sequence>MPTREQTVLPRVSRTIEDVRASVFGYVETAQDSLATHGYLPVRLNLNKGVVRGLLEIFCWGYWQIYSLLQRLLQQVSPDGATGEWLDMHAAGVDVTRRPATKARGKVRFARAVETGQDTNITIPAGRIVRTLPDGTGRIFRYGTVATAVLPAGADHVDVEVEAEDYGAAANASVGQICELVTPVTGVAGVSNPADWLVSEGADEETDASLQRRYALQWQANNGCTKFAYMAWALSVPGVTSVSILDRHPRGQGTVDIVVRGADVLPTEALLQKVREAVAPNVPINDDWLVKGPVPVAATIDGVLEYTDGDPDAITTQAENRLRALFAETSPLADVTALQIGQDLTLDLLTHTVMAVAGVKRVTWTSPTQDVLVVPADGVARLESLALRAVRAEEA</sequence>
<dbReference type="KEGG" id="dpg:DESPIGER_0464"/>
<evidence type="ECO:0000313" key="6">
    <source>
        <dbReference type="Proteomes" id="UP000186323"/>
    </source>
</evidence>
<dbReference type="Pfam" id="PF26078">
    <property type="entry name" value="Baseplate_J_M"/>
    <property type="match status" value="1"/>
</dbReference>
<reference evidence="6" key="1">
    <citation type="submission" date="2016-10" db="EMBL/GenBank/DDBJ databases">
        <authorList>
            <person name="Wegmann U."/>
        </authorList>
    </citation>
    <scope>NUCLEOTIDE SEQUENCE [LARGE SCALE GENOMIC DNA]</scope>
</reference>
<dbReference type="Pfam" id="PF04865">
    <property type="entry name" value="Baseplate_J"/>
    <property type="match status" value="1"/>
</dbReference>
<feature type="domain" description="Baseplate J-like central" evidence="3">
    <location>
        <begin position="222"/>
        <end position="291"/>
    </location>
</feature>
<dbReference type="EMBL" id="LT630450">
    <property type="protein sequence ID" value="SFV72354.1"/>
    <property type="molecule type" value="Genomic_DNA"/>
</dbReference>
<evidence type="ECO:0000259" key="2">
    <source>
        <dbReference type="Pfam" id="PF04865"/>
    </source>
</evidence>
<dbReference type="PANTHER" id="PTHR37829:SF3">
    <property type="entry name" value="PROTEIN JAYE-RELATED"/>
    <property type="match status" value="1"/>
</dbReference>
<comment type="similarity">
    <text evidence="1">Belongs to the Mu gp47/PBSX XkdT family.</text>
</comment>
<dbReference type="Proteomes" id="UP000186323">
    <property type="component" value="Chromosome I"/>
</dbReference>
<dbReference type="OrthoDB" id="66218at2"/>
<dbReference type="PANTHER" id="PTHR37829">
    <property type="entry name" value="PHAGE-LIKE ELEMENT PBSX PROTEIN XKDT"/>
    <property type="match status" value="1"/>
</dbReference>
<feature type="domain" description="Baseplate protein J-like barrel" evidence="2">
    <location>
        <begin position="108"/>
        <end position="196"/>
    </location>
</feature>
<proteinExistence type="inferred from homology"/>
<evidence type="ECO:0000256" key="1">
    <source>
        <dbReference type="ARBA" id="ARBA00038087"/>
    </source>
</evidence>
<dbReference type="InterPro" id="IPR052399">
    <property type="entry name" value="Phage_Baseplate_Assmbl_Protein"/>
</dbReference>
<dbReference type="InterPro" id="IPR058530">
    <property type="entry name" value="Baseplate_J-like_C"/>
</dbReference>
<dbReference type="InterPro" id="IPR058531">
    <property type="entry name" value="Baseplate_J_M"/>
</dbReference>